<feature type="domain" description="Pyruvate phosphate dikinase AMP/ATP-binding" evidence="2">
    <location>
        <begin position="209"/>
        <end position="251"/>
    </location>
</feature>
<dbReference type="Pfam" id="PF01326">
    <property type="entry name" value="PPDK_N"/>
    <property type="match status" value="2"/>
</dbReference>
<dbReference type="Gene3D" id="3.30.1490.20">
    <property type="entry name" value="ATP-grasp fold, A domain"/>
    <property type="match status" value="2"/>
</dbReference>
<dbReference type="GO" id="GO:0050242">
    <property type="term" value="F:pyruvate, phosphate dikinase activity"/>
    <property type="evidence" value="ECO:0007669"/>
    <property type="project" value="UniProtKB-EC"/>
</dbReference>
<keyword evidence="3" id="KW-0808">Transferase</keyword>
<dbReference type="Gene3D" id="3.30.470.20">
    <property type="entry name" value="ATP-grasp fold, B domain"/>
    <property type="match status" value="2"/>
</dbReference>
<dbReference type="EC" id="2.7.9.1" evidence="3"/>
<dbReference type="RefSeq" id="WP_050433281.1">
    <property type="nucleotide sequence ID" value="NZ_CP012159.1"/>
</dbReference>
<keyword evidence="3" id="KW-0670">Pyruvate</keyword>
<feature type="domain" description="PEP-utilising enzyme mobile" evidence="1">
    <location>
        <begin position="711"/>
        <end position="781"/>
    </location>
</feature>
<dbReference type="Proteomes" id="UP000067626">
    <property type="component" value="Chromosome"/>
</dbReference>
<proteinExistence type="predicted"/>
<dbReference type="GO" id="GO:0005524">
    <property type="term" value="F:ATP binding"/>
    <property type="evidence" value="ECO:0007669"/>
    <property type="project" value="InterPro"/>
</dbReference>
<protein>
    <submittedName>
        <fullName evidence="3">Pyruvate phosphate dikinase</fullName>
        <ecNumber evidence="3">2.7.9.1</ecNumber>
    </submittedName>
</protein>
<dbReference type="STRING" id="52.CMC5_057100"/>
<evidence type="ECO:0000259" key="2">
    <source>
        <dbReference type="Pfam" id="PF01326"/>
    </source>
</evidence>
<dbReference type="InterPro" id="IPR051549">
    <property type="entry name" value="PEP_Utilizing_Enz"/>
</dbReference>
<dbReference type="KEGG" id="ccro:CMC5_057100"/>
<gene>
    <name evidence="3" type="primary">ppdK</name>
    <name evidence="3" type="ORF">CMC5_057100</name>
</gene>
<keyword evidence="3" id="KW-0418">Kinase</keyword>
<evidence type="ECO:0000313" key="3">
    <source>
        <dbReference type="EMBL" id="AKT41502.1"/>
    </source>
</evidence>
<dbReference type="OrthoDB" id="9765468at2"/>
<sequence>MAPPICFFRDLTTALSPLAGGKGSTLARLSRAGYPIPDGFIVLTRAFDGDALTPTARSRLRPALAFLRANQRDCAFAVRSSAVNEDSAQASFAGALDTVLDVRDDDAVADAIETVRRSRHHERVAAYSQAQGLPAQQDVAVVVQRLVRPQIAGVLFTADPVTGSRDTLVGNYVHGFGEPLVAGEATALAFTLTRPHGDYTGPEALRPHARELHRLGTRLEDELAAPQDIEWALVDDQLTLLQARPITTLRAHDPITGVWNDSLTGDYLWTSTNLGEAVPDVMTPCTWSLLQIFLADTLPILHFRGLTPAGNIGGRPYLNLSVAATLSHAFGISPRRFSALASLVFGRLPPGVEIPLLPIPRWPILRALLPEVVRLQRRVREHHRLLPAFVAEGPARCDDLRARIQDTTRPADLLTLWSDDLLPYFRLCSRMLEAGARHESKQSMALRLALRALVGEADTNALLSNLGAHDSPLESLGPLVSLTQLTRGTIDRARYARRHGHRGPHEFEVSLPRPAEDPRFIDRQLDALRDAPLDVDVLLARQAQAHADAWTRLEQRHPHLAAPLRHRLDRAARGARDRELARSEAVRVFWPLRTFVLRAGELTAHGDDLFFLSIDEILALLRGDLTPLARIPPRRDAHARQSALPPYPPLVRGRFDPFQWAADPRRRNDLFDARGDLTPPPHAITGFPGAAGIVEGHARVLTTHDDAHLLQRGEILVTPVTNIGWTPLFPRAAAIVTDVGAPLSHAAIVARELGIPAVVGCGNATTRLRTGDRIRVNGAQGTVERLDP</sequence>
<keyword evidence="4" id="KW-1185">Reference proteome</keyword>
<organism evidence="3 4">
    <name type="scientific">Chondromyces crocatus</name>
    <dbReference type="NCBI Taxonomy" id="52"/>
    <lineage>
        <taxon>Bacteria</taxon>
        <taxon>Pseudomonadati</taxon>
        <taxon>Myxococcota</taxon>
        <taxon>Polyangia</taxon>
        <taxon>Polyangiales</taxon>
        <taxon>Polyangiaceae</taxon>
        <taxon>Chondromyces</taxon>
    </lineage>
</organism>
<dbReference type="Gene3D" id="3.50.30.10">
    <property type="entry name" value="Phosphohistidine domain"/>
    <property type="match status" value="1"/>
</dbReference>
<dbReference type="SUPFAM" id="SSF52009">
    <property type="entry name" value="Phosphohistidine domain"/>
    <property type="match status" value="1"/>
</dbReference>
<evidence type="ECO:0000313" key="4">
    <source>
        <dbReference type="Proteomes" id="UP000067626"/>
    </source>
</evidence>
<dbReference type="InterPro" id="IPR013815">
    <property type="entry name" value="ATP_grasp_subdomain_1"/>
</dbReference>
<dbReference type="EMBL" id="CP012159">
    <property type="protein sequence ID" value="AKT41502.1"/>
    <property type="molecule type" value="Genomic_DNA"/>
</dbReference>
<feature type="domain" description="Pyruvate phosphate dikinase AMP/ATP-binding" evidence="2">
    <location>
        <begin position="66"/>
        <end position="196"/>
    </location>
</feature>
<dbReference type="PANTHER" id="PTHR43615:SF1">
    <property type="entry name" value="PPDK_N DOMAIN-CONTAINING PROTEIN"/>
    <property type="match status" value="1"/>
</dbReference>
<dbReference type="Pfam" id="PF00391">
    <property type="entry name" value="PEP-utilizers"/>
    <property type="match status" value="1"/>
</dbReference>
<dbReference type="InterPro" id="IPR008279">
    <property type="entry name" value="PEP-util_enz_mobile_dom"/>
</dbReference>
<dbReference type="PANTHER" id="PTHR43615">
    <property type="entry name" value="PHOSPHOENOLPYRUVATE SYNTHASE-RELATED"/>
    <property type="match status" value="1"/>
</dbReference>
<dbReference type="GO" id="GO:0016301">
    <property type="term" value="F:kinase activity"/>
    <property type="evidence" value="ECO:0007669"/>
    <property type="project" value="UniProtKB-KW"/>
</dbReference>
<reference evidence="3 4" key="1">
    <citation type="submission" date="2015-07" db="EMBL/GenBank/DDBJ databases">
        <title>Genome analysis of myxobacterium Chondromyces crocatus Cm c5 reveals a high potential for natural compound synthesis and the genetic basis for the loss of fruiting body formation.</title>
        <authorList>
            <person name="Zaburannyi N."/>
            <person name="Bunk B."/>
            <person name="Maier J."/>
            <person name="Overmann J."/>
            <person name="Mueller R."/>
        </authorList>
    </citation>
    <scope>NUCLEOTIDE SEQUENCE [LARGE SCALE GENOMIC DNA]</scope>
    <source>
        <strain evidence="3 4">Cm c5</strain>
    </source>
</reference>
<dbReference type="InterPro" id="IPR036637">
    <property type="entry name" value="Phosphohistidine_dom_sf"/>
</dbReference>
<dbReference type="InterPro" id="IPR002192">
    <property type="entry name" value="PPDK_AMP/ATP-bd"/>
</dbReference>
<dbReference type="PATRIC" id="fig|52.7.peg.6289"/>
<accession>A0A0K1ELE9</accession>
<dbReference type="SUPFAM" id="SSF56059">
    <property type="entry name" value="Glutathione synthetase ATP-binding domain-like"/>
    <property type="match status" value="1"/>
</dbReference>
<dbReference type="AlphaFoldDB" id="A0A0K1ELE9"/>
<evidence type="ECO:0000259" key="1">
    <source>
        <dbReference type="Pfam" id="PF00391"/>
    </source>
</evidence>
<name>A0A0K1ELE9_CHOCO</name>